<dbReference type="GO" id="GO:0003735">
    <property type="term" value="F:structural constituent of ribosome"/>
    <property type="evidence" value="ECO:0007669"/>
    <property type="project" value="InterPro"/>
</dbReference>
<sequence>MASAKQKRKKFTRTVSGRKRIATARKKTGKRSCILCGKQLHGVPHGRTKAQVSGLGKSEKKPSVIFGGILCSSCRRLVIDEAAMLRQKSKSIQEIDLSRQKLVTQAMERMK</sequence>
<evidence type="ECO:0000313" key="4">
    <source>
        <dbReference type="EMBL" id="MBS3058293.1"/>
    </source>
</evidence>
<dbReference type="PRINTS" id="PR01250">
    <property type="entry name" value="RIBOSOMALL34"/>
</dbReference>
<evidence type="ECO:0000256" key="2">
    <source>
        <dbReference type="ARBA" id="ARBA00022980"/>
    </source>
</evidence>
<keyword evidence="3" id="KW-0687">Ribonucleoprotein</keyword>
<dbReference type="AlphaFoldDB" id="A0A8T4KTC4"/>
<evidence type="ECO:0000256" key="1">
    <source>
        <dbReference type="ARBA" id="ARBA00009875"/>
    </source>
</evidence>
<dbReference type="EMBL" id="JAGVWB010000019">
    <property type="protein sequence ID" value="MBS3058293.1"/>
    <property type="molecule type" value="Genomic_DNA"/>
</dbReference>
<dbReference type="GO" id="GO:1990904">
    <property type="term" value="C:ribonucleoprotein complex"/>
    <property type="evidence" value="ECO:0007669"/>
    <property type="project" value="UniProtKB-KW"/>
</dbReference>
<gene>
    <name evidence="4" type="ORF">J4478_02735</name>
</gene>
<organism evidence="4 5">
    <name type="scientific">Candidatus Iainarchaeum sp</name>
    <dbReference type="NCBI Taxonomy" id="3101447"/>
    <lineage>
        <taxon>Archaea</taxon>
        <taxon>Candidatus Iainarchaeota</taxon>
        <taxon>Candidatus Iainarchaeia</taxon>
        <taxon>Candidatus Iainarchaeales</taxon>
        <taxon>Candidatus Iainarchaeaceae</taxon>
        <taxon>Candidatus Iainarchaeum</taxon>
    </lineage>
</organism>
<dbReference type="Pfam" id="PF01199">
    <property type="entry name" value="Ribosomal_L34e"/>
    <property type="match status" value="1"/>
</dbReference>
<evidence type="ECO:0000313" key="5">
    <source>
        <dbReference type="Proteomes" id="UP000680185"/>
    </source>
</evidence>
<dbReference type="GO" id="GO:0006412">
    <property type="term" value="P:translation"/>
    <property type="evidence" value="ECO:0007669"/>
    <property type="project" value="InterPro"/>
</dbReference>
<accession>A0A8T4KTC4</accession>
<proteinExistence type="inferred from homology"/>
<dbReference type="InterPro" id="IPR008195">
    <property type="entry name" value="Ribosomal_eL34"/>
</dbReference>
<reference evidence="4" key="2">
    <citation type="submission" date="2021-05" db="EMBL/GenBank/DDBJ databases">
        <title>Protein family content uncovers lineage relationships and bacterial pathway maintenance mechanisms in DPANN archaea.</title>
        <authorList>
            <person name="Castelle C.J."/>
            <person name="Meheust R."/>
            <person name="Jaffe A.L."/>
            <person name="Seitz K."/>
            <person name="Gong X."/>
            <person name="Baker B.J."/>
            <person name="Banfield J.F."/>
        </authorList>
    </citation>
    <scope>NUCLEOTIDE SEQUENCE</scope>
    <source>
        <strain evidence="4">RIFCSPLOWO2_01_FULL_43_13</strain>
    </source>
</reference>
<protein>
    <submittedName>
        <fullName evidence="4">50S ribosomal protein L34e</fullName>
    </submittedName>
</protein>
<dbReference type="InterPro" id="IPR038562">
    <property type="entry name" value="Ribosomal_eL34_C_sf"/>
</dbReference>
<comment type="caution">
    <text evidence="4">The sequence shown here is derived from an EMBL/GenBank/DDBJ whole genome shotgun (WGS) entry which is preliminary data.</text>
</comment>
<dbReference type="Proteomes" id="UP000680185">
    <property type="component" value="Unassembled WGS sequence"/>
</dbReference>
<name>A0A8T4KTC4_9ARCH</name>
<evidence type="ECO:0000256" key="3">
    <source>
        <dbReference type="ARBA" id="ARBA00023274"/>
    </source>
</evidence>
<comment type="similarity">
    <text evidence="1">Belongs to the eukaryotic ribosomal protein eL34 family.</text>
</comment>
<dbReference type="GO" id="GO:0005840">
    <property type="term" value="C:ribosome"/>
    <property type="evidence" value="ECO:0007669"/>
    <property type="project" value="UniProtKB-KW"/>
</dbReference>
<keyword evidence="2 4" id="KW-0689">Ribosomal protein</keyword>
<dbReference type="Gene3D" id="6.20.340.10">
    <property type="match status" value="1"/>
</dbReference>
<reference evidence="4" key="1">
    <citation type="submission" date="2021-03" db="EMBL/GenBank/DDBJ databases">
        <authorList>
            <person name="Jaffe A."/>
        </authorList>
    </citation>
    <scope>NUCLEOTIDE SEQUENCE</scope>
    <source>
        <strain evidence="4">RIFCSPLOWO2_01_FULL_43_13</strain>
    </source>
</reference>